<protein>
    <submittedName>
        <fullName evidence="1">Uncharacterized protein</fullName>
    </submittedName>
</protein>
<organism evidence="1 2">
    <name type="scientific">Xanthomonas boreopolis</name>
    <dbReference type="NCBI Taxonomy" id="86183"/>
    <lineage>
        <taxon>Bacteria</taxon>
        <taxon>Pseudomonadati</taxon>
        <taxon>Pseudomonadota</taxon>
        <taxon>Gammaproteobacteria</taxon>
        <taxon>Lysobacterales</taxon>
        <taxon>Lysobacteraceae</taxon>
        <taxon>Xanthomonas</taxon>
    </lineage>
</organism>
<dbReference type="Proteomes" id="UP000623958">
    <property type="component" value="Unassembled WGS sequence"/>
</dbReference>
<keyword evidence="2" id="KW-1185">Reference proteome</keyword>
<dbReference type="AlphaFoldDB" id="A0A919F6X1"/>
<name>A0A919F6X1_9XANT</name>
<evidence type="ECO:0000313" key="2">
    <source>
        <dbReference type="Proteomes" id="UP000623958"/>
    </source>
</evidence>
<gene>
    <name evidence="1" type="ORF">GCM10009090_11690</name>
</gene>
<sequence>MLMNQCPRADSWELYRMLTRPHPDLGDRAAIDLVTPSNLGTVVQVLAGDKQHVDVPETVSSRPIPEEVRQSVRRLVDGVVVLDGA</sequence>
<accession>A0A919F6X1</accession>
<dbReference type="EMBL" id="BNBA01000007">
    <property type="protein sequence ID" value="GHH50613.1"/>
    <property type="molecule type" value="Genomic_DNA"/>
</dbReference>
<reference evidence="1" key="1">
    <citation type="journal article" date="2014" name="Int. J. Syst. Evol. Microbiol.">
        <title>Complete genome sequence of Corynebacterium casei LMG S-19264T (=DSM 44701T), isolated from a smear-ripened cheese.</title>
        <authorList>
            <consortium name="US DOE Joint Genome Institute (JGI-PGF)"/>
            <person name="Walter F."/>
            <person name="Albersmeier A."/>
            <person name="Kalinowski J."/>
            <person name="Ruckert C."/>
        </authorList>
    </citation>
    <scope>NUCLEOTIDE SEQUENCE</scope>
    <source>
        <strain evidence="1">JCM 13306</strain>
    </source>
</reference>
<comment type="caution">
    <text evidence="1">The sequence shown here is derived from an EMBL/GenBank/DDBJ whole genome shotgun (WGS) entry which is preliminary data.</text>
</comment>
<proteinExistence type="predicted"/>
<reference evidence="1" key="2">
    <citation type="submission" date="2020-09" db="EMBL/GenBank/DDBJ databases">
        <authorList>
            <person name="Sun Q."/>
            <person name="Ohkuma M."/>
        </authorList>
    </citation>
    <scope>NUCLEOTIDE SEQUENCE</scope>
    <source>
        <strain evidence="1">JCM 13306</strain>
    </source>
</reference>
<evidence type="ECO:0000313" key="1">
    <source>
        <dbReference type="EMBL" id="GHH50613.1"/>
    </source>
</evidence>